<dbReference type="EMBL" id="JAUSUY010000002">
    <property type="protein sequence ID" value="MDT3424990.1"/>
    <property type="molecule type" value="Genomic_DNA"/>
</dbReference>
<accession>A0ABU3H2E0</accession>
<dbReference type="Proteomes" id="UP001248709">
    <property type="component" value="Unassembled WGS sequence"/>
</dbReference>
<keyword evidence="3" id="KW-1185">Reference proteome</keyword>
<evidence type="ECO:0000256" key="1">
    <source>
        <dbReference type="SAM" id="SignalP"/>
    </source>
</evidence>
<comment type="caution">
    <text evidence="2">The sequence shown here is derived from an EMBL/GenBank/DDBJ whole genome shotgun (WGS) entry which is preliminary data.</text>
</comment>
<evidence type="ECO:0000313" key="3">
    <source>
        <dbReference type="Proteomes" id="UP001248709"/>
    </source>
</evidence>
<name>A0ABU3H2E0_9BACL</name>
<keyword evidence="1" id="KW-0732">Signal</keyword>
<proteinExistence type="predicted"/>
<sequence length="325" mass="36253">MKNKKLITAVLSLVMVFPSIVNVSYAASDKTEYYEYMSKYTGLPVSELQDVESKHGDLSKYFNIEIPAEKLELAAKYRSADTNNKALTAGIELPAATAKDQGYFEALSAYTGISVSELKKLKKEHGDLNKYFGFETVKNAAADTQQSKEVVINSDGDGSSKMTSSDWSYMLGKADKGDILVSKDQTTYVLWVIGVNHGHAAIVYTDSARTVEALGDPYNSDDYDISRWSNRYTMRDYYPVGTSSFRESAANYAYNNLRGKPYKATANRTDTEYLQCANLVWQAYKSQNYVLDYAPAGWATPMTFVQDTDLSLWAGVNWSTGAHTW</sequence>
<protein>
    <submittedName>
        <fullName evidence="2">Uncharacterized protein YycO</fullName>
    </submittedName>
</protein>
<organism evidence="2 3">
    <name type="scientific">Paenibacillus forsythiae</name>
    <dbReference type="NCBI Taxonomy" id="365616"/>
    <lineage>
        <taxon>Bacteria</taxon>
        <taxon>Bacillati</taxon>
        <taxon>Bacillota</taxon>
        <taxon>Bacilli</taxon>
        <taxon>Bacillales</taxon>
        <taxon>Paenibacillaceae</taxon>
        <taxon>Paenibacillus</taxon>
    </lineage>
</organism>
<dbReference type="SUPFAM" id="SSF54001">
    <property type="entry name" value="Cysteine proteinases"/>
    <property type="match status" value="1"/>
</dbReference>
<gene>
    <name evidence="2" type="ORF">J2Z22_000503</name>
</gene>
<dbReference type="Gene3D" id="3.90.1720.10">
    <property type="entry name" value="endopeptidase domain like (from Nostoc punctiforme)"/>
    <property type="match status" value="1"/>
</dbReference>
<dbReference type="RefSeq" id="WP_025699915.1">
    <property type="nucleotide sequence ID" value="NZ_JAUSUY010000002.1"/>
</dbReference>
<dbReference type="InterPro" id="IPR038765">
    <property type="entry name" value="Papain-like_cys_pep_sf"/>
</dbReference>
<reference evidence="2 3" key="1">
    <citation type="submission" date="2023-07" db="EMBL/GenBank/DDBJ databases">
        <title>Genomic Encyclopedia of Type Strains, Phase IV (KMG-IV): sequencing the most valuable type-strain genomes for metagenomic binning, comparative biology and taxonomic classification.</title>
        <authorList>
            <person name="Goeker M."/>
        </authorList>
    </citation>
    <scope>NUCLEOTIDE SEQUENCE [LARGE SCALE GENOMIC DNA]</scope>
    <source>
        <strain evidence="2 3">T98</strain>
    </source>
</reference>
<feature type="signal peptide" evidence="1">
    <location>
        <begin position="1"/>
        <end position="26"/>
    </location>
</feature>
<evidence type="ECO:0000313" key="2">
    <source>
        <dbReference type="EMBL" id="MDT3424990.1"/>
    </source>
</evidence>
<feature type="chain" id="PRO_5047454989" evidence="1">
    <location>
        <begin position="27"/>
        <end position="325"/>
    </location>
</feature>